<organism evidence="2 3">
    <name type="scientific">Halanaerobacter jeridensis</name>
    <dbReference type="NCBI Taxonomy" id="706427"/>
    <lineage>
        <taxon>Bacteria</taxon>
        <taxon>Bacillati</taxon>
        <taxon>Bacillota</taxon>
        <taxon>Clostridia</taxon>
        <taxon>Halanaerobiales</taxon>
        <taxon>Halobacteroidaceae</taxon>
        <taxon>Halanaerobacter</taxon>
    </lineage>
</organism>
<dbReference type="EMBL" id="JAFBDQ010000006">
    <property type="protein sequence ID" value="MBM7556739.1"/>
    <property type="molecule type" value="Genomic_DNA"/>
</dbReference>
<dbReference type="Pfam" id="PF19777">
    <property type="entry name" value="DUF6263"/>
    <property type="match status" value="1"/>
</dbReference>
<keyword evidence="1" id="KW-0732">Signal</keyword>
<feature type="chain" id="PRO_5038713251" evidence="1">
    <location>
        <begin position="26"/>
        <end position="315"/>
    </location>
</feature>
<dbReference type="RefSeq" id="WP_204701507.1">
    <property type="nucleotide sequence ID" value="NZ_JAFBDQ010000006.1"/>
</dbReference>
<gene>
    <name evidence="2" type="ORF">JOC47_001590</name>
</gene>
<feature type="signal peptide" evidence="1">
    <location>
        <begin position="1"/>
        <end position="25"/>
    </location>
</feature>
<evidence type="ECO:0000313" key="2">
    <source>
        <dbReference type="EMBL" id="MBM7556739.1"/>
    </source>
</evidence>
<dbReference type="AlphaFoldDB" id="A0A938XS14"/>
<comment type="caution">
    <text evidence="2">The sequence shown here is derived from an EMBL/GenBank/DDBJ whole genome shotgun (WGS) entry which is preliminary data.</text>
</comment>
<sequence length="315" mass="35998">MRTKKLVLILSMIIGCLFISVSGVAQQEHDLSLDLKLGQSYNLEIKAVQQIQQDFFGNQMTIKQNYNSKNNYRVKAIDKEDNYILAVKYDDLNLQIQELGGNFGGVQENQFKAKFNNSMSKATKTILDQEFTMKISPQGELIELKGYRELLSRWQSAVKKYQKENDLMMRSGIENFFDERFMKQLWKNLLAYIPQQSVKVGDSWESNFKLTAPLSTTINNKYILEQVGKKQIIIATEAPININDLELTQLQGQGVSYNLTGQQQGQLILNPDSNWIQGGKLKFDVSGTMEVENSMLEQKLSMPVSSFIDITLNTY</sequence>
<name>A0A938XS14_9FIRM</name>
<dbReference type="PROSITE" id="PS51257">
    <property type="entry name" value="PROKAR_LIPOPROTEIN"/>
    <property type="match status" value="1"/>
</dbReference>
<protein>
    <submittedName>
        <fullName evidence="2">Uncharacterized protein YqkB</fullName>
    </submittedName>
</protein>
<keyword evidence="3" id="KW-1185">Reference proteome</keyword>
<evidence type="ECO:0000313" key="3">
    <source>
        <dbReference type="Proteomes" id="UP000774000"/>
    </source>
</evidence>
<dbReference type="InterPro" id="IPR046230">
    <property type="entry name" value="DUF6263"/>
</dbReference>
<evidence type="ECO:0000256" key="1">
    <source>
        <dbReference type="SAM" id="SignalP"/>
    </source>
</evidence>
<reference evidence="2" key="1">
    <citation type="submission" date="2021-01" db="EMBL/GenBank/DDBJ databases">
        <title>Genomic Encyclopedia of Type Strains, Phase IV (KMG-IV): sequencing the most valuable type-strain genomes for metagenomic binning, comparative biology and taxonomic classification.</title>
        <authorList>
            <person name="Goeker M."/>
        </authorList>
    </citation>
    <scope>NUCLEOTIDE SEQUENCE</scope>
    <source>
        <strain evidence="2">DSM 23230</strain>
    </source>
</reference>
<accession>A0A938XS14</accession>
<proteinExistence type="predicted"/>
<dbReference type="Proteomes" id="UP000774000">
    <property type="component" value="Unassembled WGS sequence"/>
</dbReference>